<feature type="domain" description="Jacalin-type lectin" evidence="2">
    <location>
        <begin position="285"/>
        <end position="379"/>
    </location>
</feature>
<dbReference type="Gene3D" id="2.100.10.30">
    <property type="entry name" value="Jacalin-like lectin domain"/>
    <property type="match status" value="2"/>
</dbReference>
<dbReference type="AlphaFoldDB" id="A0A8H3BL37"/>
<dbReference type="InterPro" id="IPR036404">
    <property type="entry name" value="Jacalin-like_lectin_dom_sf"/>
</dbReference>
<dbReference type="EMBL" id="CAJMWQ010001670">
    <property type="protein sequence ID" value="CAE6458354.1"/>
    <property type="molecule type" value="Genomic_DNA"/>
</dbReference>
<evidence type="ECO:0000256" key="1">
    <source>
        <dbReference type="SAM" id="MobiDB-lite"/>
    </source>
</evidence>
<dbReference type="SUPFAM" id="SSF51101">
    <property type="entry name" value="Mannose-binding lectins"/>
    <property type="match status" value="1"/>
</dbReference>
<gene>
    <name evidence="3" type="ORF">RDB_LOCUS85620</name>
</gene>
<reference evidence="3" key="1">
    <citation type="submission" date="2021-01" db="EMBL/GenBank/DDBJ databases">
        <authorList>
            <person name="Kaushik A."/>
        </authorList>
    </citation>
    <scope>NUCLEOTIDE SEQUENCE</scope>
    <source>
        <strain evidence="3">AG1-1B</strain>
    </source>
</reference>
<dbReference type="InterPro" id="IPR001229">
    <property type="entry name" value="Jacalin-like_lectin_dom"/>
</dbReference>
<comment type="caution">
    <text evidence="3">The sequence shown here is derived from an EMBL/GenBank/DDBJ whole genome shotgun (WGS) entry which is preliminary data.</text>
</comment>
<feature type="compositionally biased region" description="Polar residues" evidence="1">
    <location>
        <begin position="1"/>
        <end position="27"/>
    </location>
</feature>
<evidence type="ECO:0000259" key="2">
    <source>
        <dbReference type="Pfam" id="PF01419"/>
    </source>
</evidence>
<name>A0A8H3BL37_9AGAM</name>
<sequence>MSLSPFTYTSDASDNSISLPPEVNSSGEYDKTLRNNGWLHGFRVDNMDGPQVVGLQVASYADGAIPYIEEKNDTFVEMVNTYTKRGSNYVHHDVKNRHNAPGAWVTRRTIVSRLRVQILPEDLTAMSDFQLAIEEALKRPTRFEQFHGVYRALSRWGDVVPLDIEMGYSLSLTDTEANFSRLPPGTLDYSLTHLPMINTANITRKGATSYMGWSETSTMIDVPAIEWRLIKVIEVMPTIKLLPNELQAQLTNIYAERLTYVPPLTIAPISDLCKLNDDTVNASKNIWRVEIRGASHIIGLSVHYFDGVISRGGRDGGNHHMFTLTEGEYIIEMLTCADGEWLRGMQFITNMGRCSVIYGSLEGVPVISRSKGGILVGLTTSTKKHPEWDYLVTSVNGIWRRDFIRSVPKEDDVYSDYFGARTESGTGFNDRALIGNSSSMQVSGVEIWSGVDIDGIQLCFGTNRGRTSDICGGGTGRSFSTSAPMDKLGRYYRLQYILGKCDNSRLNGVMFAWTPDLS</sequence>
<protein>
    <recommendedName>
        <fullName evidence="2">Jacalin-type lectin domain-containing protein</fullName>
    </recommendedName>
</protein>
<evidence type="ECO:0000313" key="3">
    <source>
        <dbReference type="EMBL" id="CAE6458354.1"/>
    </source>
</evidence>
<dbReference type="Proteomes" id="UP000663826">
    <property type="component" value="Unassembled WGS sequence"/>
</dbReference>
<evidence type="ECO:0000313" key="4">
    <source>
        <dbReference type="Proteomes" id="UP000663826"/>
    </source>
</evidence>
<dbReference type="Pfam" id="PF01419">
    <property type="entry name" value="Jacalin"/>
    <property type="match status" value="1"/>
</dbReference>
<organism evidence="3 4">
    <name type="scientific">Rhizoctonia solani</name>
    <dbReference type="NCBI Taxonomy" id="456999"/>
    <lineage>
        <taxon>Eukaryota</taxon>
        <taxon>Fungi</taxon>
        <taxon>Dikarya</taxon>
        <taxon>Basidiomycota</taxon>
        <taxon>Agaricomycotina</taxon>
        <taxon>Agaricomycetes</taxon>
        <taxon>Cantharellales</taxon>
        <taxon>Ceratobasidiaceae</taxon>
        <taxon>Rhizoctonia</taxon>
    </lineage>
</organism>
<proteinExistence type="predicted"/>
<accession>A0A8H3BL37</accession>
<feature type="region of interest" description="Disordered" evidence="1">
    <location>
        <begin position="1"/>
        <end position="28"/>
    </location>
</feature>